<dbReference type="RefSeq" id="WP_209910972.1">
    <property type="nucleotide sequence ID" value="NZ_BAAAMI010000029.1"/>
</dbReference>
<accession>A0ABS4WJ73</accession>
<keyword evidence="3" id="KW-1185">Reference proteome</keyword>
<dbReference type="InterPro" id="IPR036390">
    <property type="entry name" value="WH_DNA-bd_sf"/>
</dbReference>
<gene>
    <name evidence="2" type="ORF">JOF46_004155</name>
</gene>
<dbReference type="Proteomes" id="UP000766570">
    <property type="component" value="Unassembled WGS sequence"/>
</dbReference>
<proteinExistence type="predicted"/>
<dbReference type="InterPro" id="IPR000835">
    <property type="entry name" value="HTH_MarR-typ"/>
</dbReference>
<comment type="caution">
    <text evidence="2">The sequence shown here is derived from an EMBL/GenBank/DDBJ whole genome shotgun (WGS) entry which is preliminary data.</text>
</comment>
<dbReference type="Pfam" id="PF12802">
    <property type="entry name" value="MarR_2"/>
    <property type="match status" value="1"/>
</dbReference>
<protein>
    <submittedName>
        <fullName evidence="2">DNA-binding MarR family transcriptional regulator</fullName>
    </submittedName>
</protein>
<feature type="domain" description="HTH marR-type" evidence="1">
    <location>
        <begin position="8"/>
        <end position="140"/>
    </location>
</feature>
<dbReference type="PANTHER" id="PTHR33164">
    <property type="entry name" value="TRANSCRIPTIONAL REGULATOR, MARR FAMILY"/>
    <property type="match status" value="1"/>
</dbReference>
<dbReference type="PROSITE" id="PS50995">
    <property type="entry name" value="HTH_MARR_2"/>
    <property type="match status" value="1"/>
</dbReference>
<evidence type="ECO:0000313" key="2">
    <source>
        <dbReference type="EMBL" id="MBP2376243.1"/>
    </source>
</evidence>
<dbReference type="GO" id="GO:0003677">
    <property type="term" value="F:DNA binding"/>
    <property type="evidence" value="ECO:0007669"/>
    <property type="project" value="UniProtKB-KW"/>
</dbReference>
<dbReference type="InterPro" id="IPR036388">
    <property type="entry name" value="WH-like_DNA-bd_sf"/>
</dbReference>
<dbReference type="Gene3D" id="1.10.10.10">
    <property type="entry name" value="Winged helix-like DNA-binding domain superfamily/Winged helix DNA-binding domain"/>
    <property type="match status" value="1"/>
</dbReference>
<name>A0ABS4WJ73_9MICC</name>
<keyword evidence="2" id="KW-0238">DNA-binding</keyword>
<dbReference type="EMBL" id="JAGIOE010000001">
    <property type="protein sequence ID" value="MBP2376243.1"/>
    <property type="molecule type" value="Genomic_DNA"/>
</dbReference>
<evidence type="ECO:0000259" key="1">
    <source>
        <dbReference type="PROSITE" id="PS50995"/>
    </source>
</evidence>
<dbReference type="SUPFAM" id="SSF46785">
    <property type="entry name" value="Winged helix' DNA-binding domain"/>
    <property type="match status" value="1"/>
</dbReference>
<reference evidence="2 3" key="1">
    <citation type="submission" date="2021-03" db="EMBL/GenBank/DDBJ databases">
        <title>Sequencing the genomes of 1000 actinobacteria strains.</title>
        <authorList>
            <person name="Klenk H.-P."/>
        </authorList>
    </citation>
    <scope>NUCLEOTIDE SEQUENCE [LARGE SCALE GENOMIC DNA]</scope>
    <source>
        <strain evidence="2 3">DSM 15454</strain>
    </source>
</reference>
<dbReference type="SMART" id="SM00347">
    <property type="entry name" value="HTH_MARR"/>
    <property type="match status" value="1"/>
</dbReference>
<dbReference type="PANTHER" id="PTHR33164:SF57">
    <property type="entry name" value="MARR-FAMILY TRANSCRIPTIONAL REGULATOR"/>
    <property type="match status" value="1"/>
</dbReference>
<sequence>MSRGETPTLELVESLMALRRTLRCIEHAGETSGSLGFAALGVLAYIQRHQPTRATDVAQWIGIGPAALSRQVAELEGAGLLVRAPSPTDARAQLISLTPRGAEEIGQAYTRRAGLLAGLLKDWDETEISAAAATVNDIQGVLRAGLDARGGKTTMAPQDPRENPNV</sequence>
<dbReference type="InterPro" id="IPR039422">
    <property type="entry name" value="MarR/SlyA-like"/>
</dbReference>
<evidence type="ECO:0000313" key="3">
    <source>
        <dbReference type="Proteomes" id="UP000766570"/>
    </source>
</evidence>
<organism evidence="2 3">
    <name type="scientific">Paeniglutamicibacter psychrophenolicus</name>
    <dbReference type="NCBI Taxonomy" id="257454"/>
    <lineage>
        <taxon>Bacteria</taxon>
        <taxon>Bacillati</taxon>
        <taxon>Actinomycetota</taxon>
        <taxon>Actinomycetes</taxon>
        <taxon>Micrococcales</taxon>
        <taxon>Micrococcaceae</taxon>
        <taxon>Paeniglutamicibacter</taxon>
    </lineage>
</organism>